<evidence type="ECO:0000256" key="5">
    <source>
        <dbReference type="ARBA" id="ARBA00022771"/>
    </source>
</evidence>
<feature type="transmembrane region" description="Helical" evidence="13">
    <location>
        <begin position="215"/>
        <end position="235"/>
    </location>
</feature>
<dbReference type="Gene3D" id="3.30.160.60">
    <property type="entry name" value="Classic Zinc Finger"/>
    <property type="match status" value="3"/>
</dbReference>
<feature type="region of interest" description="Disordered" evidence="12">
    <location>
        <begin position="586"/>
        <end position="627"/>
    </location>
</feature>
<keyword evidence="9 13" id="KW-0472">Membrane</keyword>
<keyword evidence="5 11" id="KW-0863">Zinc-finger</keyword>
<dbReference type="Pfam" id="PF00096">
    <property type="entry name" value="zf-C2H2"/>
    <property type="match status" value="2"/>
</dbReference>
<feature type="transmembrane region" description="Helical" evidence="13">
    <location>
        <begin position="45"/>
        <end position="69"/>
    </location>
</feature>
<keyword evidence="10" id="KW-0804">Transcription</keyword>
<dbReference type="PROSITE" id="PS50157">
    <property type="entry name" value="ZINC_FINGER_C2H2_2"/>
    <property type="match status" value="3"/>
</dbReference>
<feature type="domain" description="C2H2-type" evidence="14">
    <location>
        <begin position="698"/>
        <end position="727"/>
    </location>
</feature>
<protein>
    <recommendedName>
        <fullName evidence="14">C2H2-type domain-containing protein</fullName>
    </recommendedName>
</protein>
<keyword evidence="4" id="KW-0677">Repeat</keyword>
<feature type="region of interest" description="Disordered" evidence="12">
    <location>
        <begin position="666"/>
        <end position="692"/>
    </location>
</feature>
<feature type="compositionally biased region" description="Pro residues" evidence="12">
    <location>
        <begin position="591"/>
        <end position="619"/>
    </location>
</feature>
<dbReference type="PROSITE" id="PS00028">
    <property type="entry name" value="ZINC_FINGER_C2H2_1"/>
    <property type="match status" value="3"/>
</dbReference>
<dbReference type="InterPro" id="IPR036236">
    <property type="entry name" value="Znf_C2H2_sf"/>
</dbReference>
<feature type="region of interest" description="Disordered" evidence="12">
    <location>
        <begin position="435"/>
        <end position="493"/>
    </location>
</feature>
<name>A0AAW0SX29_SCYPA</name>
<reference evidence="15 16" key="1">
    <citation type="submission" date="2023-03" db="EMBL/GenBank/DDBJ databases">
        <title>High-quality genome of Scylla paramamosain provides insights in environmental adaptation.</title>
        <authorList>
            <person name="Zhang L."/>
        </authorList>
    </citation>
    <scope>NUCLEOTIDE SEQUENCE [LARGE SCALE GENOMIC DNA]</scope>
    <source>
        <strain evidence="15">LZ_2023a</strain>
        <tissue evidence="15">Muscle</tissue>
    </source>
</reference>
<evidence type="ECO:0000256" key="9">
    <source>
        <dbReference type="ARBA" id="ARBA00023136"/>
    </source>
</evidence>
<evidence type="ECO:0000256" key="7">
    <source>
        <dbReference type="ARBA" id="ARBA00022989"/>
    </source>
</evidence>
<comment type="subcellular location">
    <subcellularLocation>
        <location evidence="1">Membrane</location>
        <topology evidence="1">Multi-pass membrane protein</topology>
    </subcellularLocation>
</comment>
<feature type="domain" description="C2H2-type" evidence="14">
    <location>
        <begin position="728"/>
        <end position="757"/>
    </location>
</feature>
<feature type="transmembrane region" description="Helical" evidence="13">
    <location>
        <begin position="343"/>
        <end position="360"/>
    </location>
</feature>
<evidence type="ECO:0000256" key="13">
    <source>
        <dbReference type="SAM" id="Phobius"/>
    </source>
</evidence>
<keyword evidence="7 13" id="KW-1133">Transmembrane helix</keyword>
<evidence type="ECO:0000256" key="2">
    <source>
        <dbReference type="ARBA" id="ARBA00022692"/>
    </source>
</evidence>
<accession>A0AAW0SX29</accession>
<dbReference type="SUPFAM" id="SSF57667">
    <property type="entry name" value="beta-beta-alpha zinc fingers"/>
    <property type="match status" value="1"/>
</dbReference>
<feature type="domain" description="C2H2-type" evidence="14">
    <location>
        <begin position="758"/>
        <end position="785"/>
    </location>
</feature>
<evidence type="ECO:0000313" key="16">
    <source>
        <dbReference type="Proteomes" id="UP001487740"/>
    </source>
</evidence>
<feature type="compositionally biased region" description="Pro residues" evidence="12">
    <location>
        <begin position="439"/>
        <end position="459"/>
    </location>
</feature>
<dbReference type="Pfam" id="PF01490">
    <property type="entry name" value="Aa_trans"/>
    <property type="match status" value="1"/>
</dbReference>
<keyword evidence="2 13" id="KW-0812">Transmembrane</keyword>
<evidence type="ECO:0000256" key="12">
    <source>
        <dbReference type="SAM" id="MobiDB-lite"/>
    </source>
</evidence>
<evidence type="ECO:0000256" key="10">
    <source>
        <dbReference type="ARBA" id="ARBA00023163"/>
    </source>
</evidence>
<dbReference type="GO" id="GO:0008270">
    <property type="term" value="F:zinc ion binding"/>
    <property type="evidence" value="ECO:0007669"/>
    <property type="project" value="UniProtKB-KW"/>
</dbReference>
<feature type="compositionally biased region" description="Pro residues" evidence="12">
    <location>
        <begin position="480"/>
        <end position="493"/>
    </location>
</feature>
<sequence length="797" mass="85651">MDTSKIAAPERDLEHPTNNCETLIHVLKGNVGTGLLAMPEAFKHAGLWVGFLGIPIMGLVCIHCMHVLLKCSRELCRRTQHSSLSYEETAKMAFAAGPEKCQRWANVVGYTITTFLIITQMGFCCVYFVFVAQNLMQAVRGITGGDAISDLACMALLIVPMLLVCYIPDLKYLAPVSLIAGTIQIVGLGICLYYMVRDLPEINEELPAFGGWAGLPMYFGSAVYAFEGIGLVLPLENNMRTPQAFGGFNGVLNTAMMVVVCLYAGFGFFGYLTYGSAVQGSITLNLPFDDALAQAVKILMALAVFLSYPLQMYVPYEILTPSILEKFAPEHNSSAARRRLIEYVFRTACVLFTFVLAAAIPNIGLFISLVGAVSSSTLALIFPPIVETVTFWPDTGRYHWRAVKCLLIAVFGFLGPPLSPQVWLDLESVLLADDLHDYPPTPPAPPQPPPRSPQPPPPTASSWRRGRGPAHCLGGRGGSTPPPPAAPLPPPAAPPRLPLGCPLPGCPLLGRCPPTPPHHDPLYAPPPQHYEPPACRLGGGVVSSAGTLRARRPQLRWPAWRATGEATPAPAPAPPPPLQYMGAPHSGAYQPPHPMHAPHQYPLPPTPPQYPGAPHPQPPQEYTAAWPPPAPPFPQYPVCMEAGAQAAAGGGPGMLCGAPLPVASGSGASGGPAGSGGGGAAGVARPRRRRSRRKLVVHSCPFEACLKTYIKSSHLKAHLRTHTGEKPYTCRWRGCGWRFARSDELTRHYRKHTGDRPFQCRLCDRAFSRSDHLSLHMKRHSAAAAAAAAAPAHPALP</sequence>
<gene>
    <name evidence="15" type="ORF">O3P69_019424</name>
</gene>
<evidence type="ECO:0000256" key="8">
    <source>
        <dbReference type="ARBA" id="ARBA00023015"/>
    </source>
</evidence>
<dbReference type="InterPro" id="IPR013087">
    <property type="entry name" value="Znf_C2H2_type"/>
</dbReference>
<dbReference type="GO" id="GO:0005774">
    <property type="term" value="C:vacuolar membrane"/>
    <property type="evidence" value="ECO:0007669"/>
    <property type="project" value="TreeGrafter"/>
</dbReference>
<comment type="caution">
    <text evidence="15">The sequence shown here is derived from an EMBL/GenBank/DDBJ whole genome shotgun (WGS) entry which is preliminary data.</text>
</comment>
<dbReference type="PANTHER" id="PTHR22950:SF349">
    <property type="entry name" value="AMINO ACID TRANSPORTER TRANSMEMBRANE DOMAIN-CONTAINING PROTEIN"/>
    <property type="match status" value="1"/>
</dbReference>
<evidence type="ECO:0000256" key="3">
    <source>
        <dbReference type="ARBA" id="ARBA00022723"/>
    </source>
</evidence>
<feature type="transmembrane region" description="Helical" evidence="13">
    <location>
        <begin position="172"/>
        <end position="195"/>
    </location>
</feature>
<feature type="transmembrane region" description="Helical" evidence="13">
    <location>
        <begin position="107"/>
        <end position="130"/>
    </location>
</feature>
<dbReference type="PANTHER" id="PTHR22950">
    <property type="entry name" value="AMINO ACID TRANSPORTER"/>
    <property type="match status" value="1"/>
</dbReference>
<evidence type="ECO:0000256" key="4">
    <source>
        <dbReference type="ARBA" id="ARBA00022737"/>
    </source>
</evidence>
<feature type="transmembrane region" description="Helical" evidence="13">
    <location>
        <begin position="247"/>
        <end position="271"/>
    </location>
</feature>
<dbReference type="Proteomes" id="UP001487740">
    <property type="component" value="Unassembled WGS sequence"/>
</dbReference>
<dbReference type="InterPro" id="IPR013057">
    <property type="entry name" value="AA_transpt_TM"/>
</dbReference>
<proteinExistence type="predicted"/>
<dbReference type="EMBL" id="JARAKH010000043">
    <property type="protein sequence ID" value="KAK8379494.1"/>
    <property type="molecule type" value="Genomic_DNA"/>
</dbReference>
<keyword evidence="6" id="KW-0862">Zinc</keyword>
<dbReference type="GO" id="GO:0015179">
    <property type="term" value="F:L-amino acid transmembrane transporter activity"/>
    <property type="evidence" value="ECO:0007669"/>
    <property type="project" value="TreeGrafter"/>
</dbReference>
<feature type="compositionally biased region" description="Gly residues" evidence="12">
    <location>
        <begin position="667"/>
        <end position="681"/>
    </location>
</feature>
<dbReference type="SMART" id="SM00355">
    <property type="entry name" value="ZnF_C2H2"/>
    <property type="match status" value="3"/>
</dbReference>
<dbReference type="FunFam" id="3.30.160.60:FF:000032">
    <property type="entry name" value="Krueppel-like factor 4"/>
    <property type="match status" value="1"/>
</dbReference>
<keyword evidence="3" id="KW-0479">Metal-binding</keyword>
<feature type="transmembrane region" description="Helical" evidence="13">
    <location>
        <begin position="291"/>
        <end position="310"/>
    </location>
</feature>
<keyword evidence="16" id="KW-1185">Reference proteome</keyword>
<evidence type="ECO:0000256" key="1">
    <source>
        <dbReference type="ARBA" id="ARBA00004141"/>
    </source>
</evidence>
<dbReference type="AlphaFoldDB" id="A0AAW0SX29"/>
<organism evidence="15 16">
    <name type="scientific">Scylla paramamosain</name>
    <name type="common">Mud crab</name>
    <dbReference type="NCBI Taxonomy" id="85552"/>
    <lineage>
        <taxon>Eukaryota</taxon>
        <taxon>Metazoa</taxon>
        <taxon>Ecdysozoa</taxon>
        <taxon>Arthropoda</taxon>
        <taxon>Crustacea</taxon>
        <taxon>Multicrustacea</taxon>
        <taxon>Malacostraca</taxon>
        <taxon>Eumalacostraca</taxon>
        <taxon>Eucarida</taxon>
        <taxon>Decapoda</taxon>
        <taxon>Pleocyemata</taxon>
        <taxon>Brachyura</taxon>
        <taxon>Eubrachyura</taxon>
        <taxon>Portunoidea</taxon>
        <taxon>Portunidae</taxon>
        <taxon>Portuninae</taxon>
        <taxon>Scylla</taxon>
    </lineage>
</organism>
<evidence type="ECO:0000256" key="11">
    <source>
        <dbReference type="PROSITE-ProRule" id="PRU00042"/>
    </source>
</evidence>
<feature type="transmembrane region" description="Helical" evidence="13">
    <location>
        <begin position="142"/>
        <end position="165"/>
    </location>
</feature>
<evidence type="ECO:0000313" key="15">
    <source>
        <dbReference type="EMBL" id="KAK8379494.1"/>
    </source>
</evidence>
<evidence type="ECO:0000259" key="14">
    <source>
        <dbReference type="PROSITE" id="PS50157"/>
    </source>
</evidence>
<evidence type="ECO:0000256" key="6">
    <source>
        <dbReference type="ARBA" id="ARBA00022833"/>
    </source>
</evidence>
<keyword evidence="8" id="KW-0805">Transcription regulation</keyword>